<evidence type="ECO:0000313" key="1">
    <source>
        <dbReference type="RefSeq" id="XP_016970580.1"/>
    </source>
</evidence>
<dbReference type="InterPro" id="IPR032675">
    <property type="entry name" value="LRR_dom_sf"/>
</dbReference>
<protein>
    <submittedName>
        <fullName evidence="1">Uncharacterized protein LOC108038314</fullName>
    </submittedName>
</protein>
<gene>
    <name evidence="1" type="primary">LOC108038314</name>
</gene>
<dbReference type="SUPFAM" id="SSF52047">
    <property type="entry name" value="RNI-like"/>
    <property type="match status" value="1"/>
</dbReference>
<organism evidence="1">
    <name type="scientific">Drosophila rhopaloa</name>
    <name type="common">Fruit fly</name>
    <dbReference type="NCBI Taxonomy" id="1041015"/>
    <lineage>
        <taxon>Eukaryota</taxon>
        <taxon>Metazoa</taxon>
        <taxon>Ecdysozoa</taxon>
        <taxon>Arthropoda</taxon>
        <taxon>Hexapoda</taxon>
        <taxon>Insecta</taxon>
        <taxon>Pterygota</taxon>
        <taxon>Neoptera</taxon>
        <taxon>Endopterygota</taxon>
        <taxon>Diptera</taxon>
        <taxon>Brachycera</taxon>
        <taxon>Muscomorpha</taxon>
        <taxon>Ephydroidea</taxon>
        <taxon>Drosophilidae</taxon>
        <taxon>Drosophila</taxon>
        <taxon>Sophophora</taxon>
    </lineage>
</organism>
<dbReference type="OrthoDB" id="6492012at2759"/>
<dbReference type="AlphaFoldDB" id="A0A6P4DXZ9"/>
<dbReference type="Gene3D" id="3.80.10.10">
    <property type="entry name" value="Ribonuclease Inhibitor"/>
    <property type="match status" value="1"/>
</dbReference>
<accession>A0A6P4DXZ9</accession>
<proteinExistence type="predicted"/>
<reference evidence="1" key="1">
    <citation type="submission" date="2025-08" db="UniProtKB">
        <authorList>
            <consortium name="RefSeq"/>
        </authorList>
    </citation>
    <scope>IDENTIFICATION</scope>
</reference>
<dbReference type="RefSeq" id="XP_016970580.1">
    <property type="nucleotide sequence ID" value="XM_017115091.1"/>
</dbReference>
<name>A0A6P4DXZ9_DRORH</name>
<sequence>MFYTQLPYLPSLKFLTIDNTAAHMKLNNIFGTTVTKYAETLESLRFCSETLRDIDLQEAATISKLRALKRLECQLEDNTYIDHYITYLNQLEDLSLQNSCHITNSGILILLHRCKKLRKLDLFGCRLINNGLIMPAVAVLSMNGVQPDNPVVLMVDPRFGYVQKSLCTDLLVIKGHSSFAYFDLLSCLETLNYM</sequence>